<protein>
    <submittedName>
        <fullName evidence="1">Uncharacterized protein</fullName>
    </submittedName>
</protein>
<reference evidence="1" key="1">
    <citation type="journal article" date="2021" name="Sci. Rep.">
        <title>Diploid genomic architecture of Nitzschia inconspicua, an elite biomass production diatom.</title>
        <authorList>
            <person name="Oliver A."/>
            <person name="Podell S."/>
            <person name="Pinowska A."/>
            <person name="Traller J.C."/>
            <person name="Smith S.R."/>
            <person name="McClure R."/>
            <person name="Beliaev A."/>
            <person name="Bohutskyi P."/>
            <person name="Hill E.A."/>
            <person name="Rabines A."/>
            <person name="Zheng H."/>
            <person name="Allen L.Z."/>
            <person name="Kuo A."/>
            <person name="Grigoriev I.V."/>
            <person name="Allen A.E."/>
            <person name="Hazlebeck D."/>
            <person name="Allen E.E."/>
        </authorList>
    </citation>
    <scope>NUCLEOTIDE SEQUENCE</scope>
    <source>
        <strain evidence="1">Hildebrandi</strain>
    </source>
</reference>
<reference evidence="1" key="2">
    <citation type="submission" date="2021-04" db="EMBL/GenBank/DDBJ databases">
        <authorList>
            <person name="Podell S."/>
        </authorList>
    </citation>
    <scope>NUCLEOTIDE SEQUENCE</scope>
    <source>
        <strain evidence="1">Hildebrandi</strain>
    </source>
</reference>
<gene>
    <name evidence="1" type="ORF">IV203_000357</name>
</gene>
<dbReference type="AlphaFoldDB" id="A0A9K3L6E2"/>
<name>A0A9K3L6E2_9STRA</name>
<accession>A0A9K3L6E2</accession>
<dbReference type="EMBL" id="JAGRRH010000015">
    <property type="protein sequence ID" value="KAG7355671.1"/>
    <property type="molecule type" value="Genomic_DNA"/>
</dbReference>
<sequence length="179" mass="19094">MLSVPQSFLLTCAKDGGSSRVAIHGTVSNTAWWALQLFTKIASIIQNTYFDSKLPFELNATLSDSSMFISSPGFCIGVLPDVICLIFVMGKTQSVPCCLEIKSRLADTAVCTAEASAMKHGLVINGVFDDDTFRYCVPAATGAQVLHQALVTQFDYGLFVTSKVKGGEGSLVQVVVIAT</sequence>
<comment type="caution">
    <text evidence="1">The sequence shown here is derived from an EMBL/GenBank/DDBJ whole genome shotgun (WGS) entry which is preliminary data.</text>
</comment>
<keyword evidence="2" id="KW-1185">Reference proteome</keyword>
<dbReference type="Proteomes" id="UP000693970">
    <property type="component" value="Unassembled WGS sequence"/>
</dbReference>
<proteinExistence type="predicted"/>
<evidence type="ECO:0000313" key="2">
    <source>
        <dbReference type="Proteomes" id="UP000693970"/>
    </source>
</evidence>
<organism evidence="1 2">
    <name type="scientific">Nitzschia inconspicua</name>
    <dbReference type="NCBI Taxonomy" id="303405"/>
    <lineage>
        <taxon>Eukaryota</taxon>
        <taxon>Sar</taxon>
        <taxon>Stramenopiles</taxon>
        <taxon>Ochrophyta</taxon>
        <taxon>Bacillariophyta</taxon>
        <taxon>Bacillariophyceae</taxon>
        <taxon>Bacillariophycidae</taxon>
        <taxon>Bacillariales</taxon>
        <taxon>Bacillariaceae</taxon>
        <taxon>Nitzschia</taxon>
    </lineage>
</organism>
<evidence type="ECO:0000313" key="1">
    <source>
        <dbReference type="EMBL" id="KAG7355671.1"/>
    </source>
</evidence>